<feature type="binding site" evidence="8">
    <location>
        <position position="81"/>
    </location>
    <ligand>
        <name>ATP</name>
        <dbReference type="ChEBI" id="CHEBI:30616"/>
    </ligand>
</feature>
<feature type="compositionally biased region" description="Polar residues" evidence="9">
    <location>
        <begin position="871"/>
        <end position="892"/>
    </location>
</feature>
<reference evidence="13" key="2">
    <citation type="submission" date="2020-09" db="EMBL/GenBank/DDBJ databases">
        <authorList>
            <person name="Sun Q."/>
            <person name="Ohkuma M."/>
        </authorList>
    </citation>
    <scope>NUCLEOTIDE SEQUENCE</scope>
    <source>
        <strain evidence="13">JCM 3091</strain>
    </source>
</reference>
<dbReference type="InterPro" id="IPR016188">
    <property type="entry name" value="PurM-like_N"/>
</dbReference>
<evidence type="ECO:0000256" key="5">
    <source>
        <dbReference type="ARBA" id="ARBA00022755"/>
    </source>
</evidence>
<dbReference type="Pfam" id="PF00586">
    <property type="entry name" value="AIRS"/>
    <property type="match status" value="2"/>
</dbReference>
<dbReference type="Gene3D" id="3.90.650.10">
    <property type="entry name" value="PurM-like C-terminal domain"/>
    <property type="match status" value="2"/>
</dbReference>
<feature type="domain" description="PurM-like N-terminal" evidence="10">
    <location>
        <begin position="106"/>
        <end position="220"/>
    </location>
</feature>
<dbReference type="InterPro" id="IPR036921">
    <property type="entry name" value="PurM-like_N_sf"/>
</dbReference>
<evidence type="ECO:0000256" key="6">
    <source>
        <dbReference type="ARBA" id="ARBA00022840"/>
    </source>
</evidence>
<evidence type="ECO:0000256" key="3">
    <source>
        <dbReference type="ARBA" id="ARBA00022723"/>
    </source>
</evidence>
<dbReference type="CDD" id="cd02204">
    <property type="entry name" value="PurL_repeat2"/>
    <property type="match status" value="1"/>
</dbReference>
<feature type="binding site" evidence="8">
    <location>
        <position position="577"/>
    </location>
    <ligand>
        <name>Mg(2+)</name>
        <dbReference type="ChEBI" id="CHEBI:18420"/>
        <label>1</label>
    </ligand>
</feature>
<evidence type="ECO:0000313" key="14">
    <source>
        <dbReference type="Proteomes" id="UP000662200"/>
    </source>
</evidence>
<feature type="compositionally biased region" description="Low complexity" evidence="9">
    <location>
        <begin position="799"/>
        <end position="815"/>
    </location>
</feature>
<dbReference type="InterPro" id="IPR041609">
    <property type="entry name" value="PurL_linker"/>
</dbReference>
<evidence type="ECO:0000256" key="1">
    <source>
        <dbReference type="ARBA" id="ARBA00022490"/>
    </source>
</evidence>
<feature type="binding site" evidence="8">
    <location>
        <position position="123"/>
    </location>
    <ligand>
        <name>ATP</name>
        <dbReference type="ChEBI" id="CHEBI:30616"/>
    </ligand>
</feature>
<keyword evidence="6 8" id="KW-0067">ATP-binding</keyword>
<dbReference type="GO" id="GO:0004642">
    <property type="term" value="F:phosphoribosylformylglycinamidine synthase activity"/>
    <property type="evidence" value="ECO:0007669"/>
    <property type="project" value="UniProtKB-UniRule"/>
</dbReference>
<feature type="compositionally biased region" description="Low complexity" evidence="9">
    <location>
        <begin position="895"/>
        <end position="938"/>
    </location>
</feature>
<dbReference type="GO" id="GO:0000287">
    <property type="term" value="F:magnesium ion binding"/>
    <property type="evidence" value="ECO:0007669"/>
    <property type="project" value="UniProtKB-UniRule"/>
</dbReference>
<feature type="compositionally biased region" description="Low complexity" evidence="9">
    <location>
        <begin position="842"/>
        <end position="866"/>
    </location>
</feature>
<feature type="binding site" evidence="8">
    <location>
        <position position="148"/>
    </location>
    <ligand>
        <name>substrate</name>
    </ligand>
</feature>
<comment type="function">
    <text evidence="8">Part of the phosphoribosylformylglycinamidine synthase complex involved in the purines biosynthetic pathway. Catalyzes the ATP-dependent conversion of formylglycinamide ribonucleotide (FGAR) and glutamine to yield formylglycinamidine ribonucleotide (FGAM) and glutamate. The FGAM synthase complex is composed of three subunits. PurQ produces an ammonia molecule by converting glutamine to glutamate. PurL transfers the ammonia molecule to FGAR to form FGAM in an ATP-dependent manner. PurS interacts with PurQ and PurL and is thought to assist in the transfer of the ammonia molecule from PurQ to PurL.</text>
</comment>
<keyword evidence="1 8" id="KW-0963">Cytoplasm</keyword>
<feature type="region of interest" description="Disordered" evidence="9">
    <location>
        <begin position="1"/>
        <end position="43"/>
    </location>
</feature>
<dbReference type="InterPro" id="IPR010918">
    <property type="entry name" value="PurM-like_C_dom"/>
</dbReference>
<dbReference type="GO" id="GO:0005524">
    <property type="term" value="F:ATP binding"/>
    <property type="evidence" value="ECO:0007669"/>
    <property type="project" value="UniProtKB-UniRule"/>
</dbReference>
<comment type="caution">
    <text evidence="8">Lacks conserved residue(s) required for the propagation of feature annotation.</text>
</comment>
<dbReference type="UniPathway" id="UPA00074">
    <property type="reaction ID" value="UER00128"/>
</dbReference>
<comment type="caution">
    <text evidence="13">The sequence shown here is derived from an EMBL/GenBank/DDBJ whole genome shotgun (WGS) entry which is preliminary data.</text>
</comment>
<feature type="binding site" evidence="8">
    <location>
        <position position="539"/>
    </location>
    <ligand>
        <name>ATP</name>
        <dbReference type="ChEBI" id="CHEBI:30616"/>
    </ligand>
</feature>
<comment type="catalytic activity">
    <reaction evidence="8">
        <text>N(2)-formyl-N(1)-(5-phospho-beta-D-ribosyl)glycinamide + L-glutamine + ATP + H2O = 2-formamido-N(1)-(5-O-phospho-beta-D-ribosyl)acetamidine + L-glutamate + ADP + phosphate + H(+)</text>
        <dbReference type="Rhea" id="RHEA:17129"/>
        <dbReference type="ChEBI" id="CHEBI:15377"/>
        <dbReference type="ChEBI" id="CHEBI:15378"/>
        <dbReference type="ChEBI" id="CHEBI:29985"/>
        <dbReference type="ChEBI" id="CHEBI:30616"/>
        <dbReference type="ChEBI" id="CHEBI:43474"/>
        <dbReference type="ChEBI" id="CHEBI:58359"/>
        <dbReference type="ChEBI" id="CHEBI:147286"/>
        <dbReference type="ChEBI" id="CHEBI:147287"/>
        <dbReference type="ChEBI" id="CHEBI:456216"/>
        <dbReference type="EC" id="6.3.5.3"/>
    </reaction>
</comment>
<dbReference type="GO" id="GO:0006189">
    <property type="term" value="P:'de novo' IMP biosynthetic process"/>
    <property type="evidence" value="ECO:0007669"/>
    <property type="project" value="UniProtKB-UniRule"/>
</dbReference>
<dbReference type="Proteomes" id="UP000662200">
    <property type="component" value="Unassembled WGS sequence"/>
</dbReference>
<reference evidence="13" key="1">
    <citation type="journal article" date="2014" name="Int. J. Syst. Evol. Microbiol.">
        <title>Complete genome sequence of Corynebacterium casei LMG S-19264T (=DSM 44701T), isolated from a smear-ripened cheese.</title>
        <authorList>
            <consortium name="US DOE Joint Genome Institute (JGI-PGF)"/>
            <person name="Walter F."/>
            <person name="Albersmeier A."/>
            <person name="Kalinowski J."/>
            <person name="Ruckert C."/>
        </authorList>
    </citation>
    <scope>NUCLEOTIDE SEQUENCE</scope>
    <source>
        <strain evidence="13">JCM 3091</strain>
    </source>
</reference>
<feature type="region of interest" description="Disordered" evidence="9">
    <location>
        <begin position="790"/>
        <end position="957"/>
    </location>
</feature>
<evidence type="ECO:0000256" key="4">
    <source>
        <dbReference type="ARBA" id="ARBA00022741"/>
    </source>
</evidence>
<feature type="binding site" evidence="8">
    <location>
        <position position="301"/>
    </location>
    <ligand>
        <name>Mg(2+)</name>
        <dbReference type="ChEBI" id="CHEBI:18420"/>
        <label>2</label>
    </ligand>
</feature>
<dbReference type="Gene3D" id="3.30.1330.10">
    <property type="entry name" value="PurM-like, N-terminal domain"/>
    <property type="match status" value="2"/>
</dbReference>
<gene>
    <name evidence="8 13" type="primary">purL</name>
    <name evidence="13" type="ORF">GCM10010124_30520</name>
</gene>
<feature type="compositionally biased region" description="Basic residues" evidence="9">
    <location>
        <begin position="948"/>
        <end position="957"/>
    </location>
</feature>
<protein>
    <recommendedName>
        <fullName evidence="8">Phosphoribosylformylglycinamidine synthase subunit PurL</fullName>
        <shortName evidence="8">FGAM synthase</shortName>
        <ecNumber evidence="8">6.3.5.3</ecNumber>
    </recommendedName>
    <alternativeName>
        <fullName evidence="8">Formylglycinamide ribonucleotide amidotransferase subunit II</fullName>
        <shortName evidence="8">FGAR amidotransferase II</shortName>
        <shortName evidence="8">FGAR-AT II</shortName>
    </alternativeName>
    <alternativeName>
        <fullName evidence="8">Glutamine amidotransferase PurL</fullName>
    </alternativeName>
    <alternativeName>
        <fullName evidence="8">Phosphoribosylformylglycinamidine synthase subunit II</fullName>
    </alternativeName>
</protein>
<keyword evidence="14" id="KW-1185">Reference proteome</keyword>
<evidence type="ECO:0000259" key="12">
    <source>
        <dbReference type="Pfam" id="PF18072"/>
    </source>
</evidence>
<feature type="binding site" evidence="8">
    <location>
        <begin position="126"/>
        <end position="129"/>
    </location>
    <ligand>
        <name>substrate</name>
    </ligand>
</feature>
<dbReference type="Pfam" id="PF02769">
    <property type="entry name" value="AIRS_C"/>
    <property type="match status" value="2"/>
</dbReference>
<name>A0A8J3BTV9_9ACTN</name>
<feature type="domain" description="Phosphoribosylformylglycinamidine synthase linker" evidence="12">
    <location>
        <begin position="41"/>
        <end position="82"/>
    </location>
</feature>
<evidence type="ECO:0000256" key="8">
    <source>
        <dbReference type="HAMAP-Rule" id="MF_00420"/>
    </source>
</evidence>
<evidence type="ECO:0000259" key="11">
    <source>
        <dbReference type="Pfam" id="PF02769"/>
    </source>
</evidence>
<dbReference type="PANTHER" id="PTHR43555:SF1">
    <property type="entry name" value="PHOSPHORIBOSYLFORMYLGLYCINAMIDINE SYNTHASE SUBUNIT PURL"/>
    <property type="match status" value="1"/>
</dbReference>
<comment type="subcellular location">
    <subcellularLocation>
        <location evidence="8">Cytoplasm</location>
    </subcellularLocation>
</comment>
<feature type="compositionally biased region" description="Low complexity" evidence="9">
    <location>
        <begin position="823"/>
        <end position="834"/>
    </location>
</feature>
<dbReference type="NCBIfam" id="TIGR01736">
    <property type="entry name" value="FGAM_synth_II"/>
    <property type="match status" value="1"/>
</dbReference>
<keyword evidence="2 8" id="KW-0436">Ligase</keyword>
<dbReference type="CDD" id="cd02203">
    <property type="entry name" value="PurL_repeat1"/>
    <property type="match status" value="1"/>
</dbReference>
<dbReference type="PANTHER" id="PTHR43555">
    <property type="entry name" value="PHOSPHORIBOSYLFORMYLGLYCINAMIDINE SYNTHASE SUBUNIT PURL"/>
    <property type="match status" value="1"/>
</dbReference>
<evidence type="ECO:0000256" key="9">
    <source>
        <dbReference type="SAM" id="MobiDB-lite"/>
    </source>
</evidence>
<keyword evidence="4 8" id="KW-0547">Nucleotide-binding</keyword>
<feature type="binding site" evidence="8">
    <location>
        <position position="125"/>
    </location>
    <ligand>
        <name>Mg(2+)</name>
        <dbReference type="ChEBI" id="CHEBI:18420"/>
        <label>1</label>
    </ligand>
</feature>
<dbReference type="EC" id="6.3.5.3" evidence="8"/>
<accession>A0A8J3BTV9</accession>
<feature type="domain" description="PurM-like N-terminal" evidence="10">
    <location>
        <begin position="482"/>
        <end position="601"/>
    </location>
</feature>
<keyword evidence="7 8" id="KW-0460">Magnesium</keyword>
<dbReference type="InterPro" id="IPR010074">
    <property type="entry name" value="PRibForGlyAmidine_synth_PurL"/>
</dbReference>
<feature type="compositionally biased region" description="Low complexity" evidence="9">
    <location>
        <begin position="1"/>
        <end position="34"/>
    </location>
</feature>
<dbReference type="NCBIfam" id="NF002290">
    <property type="entry name" value="PRK01213.1"/>
    <property type="match status" value="1"/>
</dbReference>
<evidence type="ECO:0000259" key="10">
    <source>
        <dbReference type="Pfam" id="PF00586"/>
    </source>
</evidence>
<feature type="active site" evidence="8">
    <location>
        <position position="78"/>
    </location>
</feature>
<feature type="domain" description="PurM-like C-terminal" evidence="11">
    <location>
        <begin position="234"/>
        <end position="383"/>
    </location>
</feature>
<feature type="binding site" evidence="8">
    <location>
        <position position="579"/>
    </location>
    <ligand>
        <name>substrate</name>
    </ligand>
</feature>
<comment type="similarity">
    <text evidence="8">Belongs to the FGAMS family.</text>
</comment>
<dbReference type="InterPro" id="IPR036676">
    <property type="entry name" value="PurM-like_C_sf"/>
</dbReference>
<sequence length="957" mass="97671">MTAAPEPATAPAAPAATAPAPAAPAVDTVPAAADTADRPQPYAELGLRDDEYDKIREILGRRPTESELAMYSIMWSEHCSYKSSKVHLRQFSEKAPTDTRMLAGIGENAGVVQISDELAVTFKVESHNHPSFVEPHQGAATGVGGIVRDILAMGARPIAVMDPLRFGAADHPDTARVLPGVVAGIGGYGNCLGLPNIGGEVVFDPCYQGNPLVNALCVGVLPVSRLQNKAAAGAGNVVVLMGAKTGRDGIGGVSVLASATFDDESAQRRPSVQVGDPFTEKLLIESCLEIYDAGLVVGIQDLGGAGLTCALSETAAAAGTGMRVELEKVPLREASMAPHEVLASESQERMLLIVAPERLDEVLDIADRWGVIATAIGEVTDADDADKAGRLVITWHGETVVDVPPGSLADDGPVYQRPMREPSDLILLQADRAETLPRPHTGDALRETVLTMAASPNLCDKSWVTEQYDRYVLGNTVLAQPSDAGMIRIDEATGLGVALSVDGNGRYSRLDPYRGAQLALAEAYRNVAVSGATPIAVSDCLNFGSPEDPGVMWQFAETCRGLADGCQELGIPVTGGNVSFYNQTGSMAIHPTPVVGVLGVIDDVAGRVPTGFRPEADVLMLLGETRNELSGSEWAWVAHQHLGGVPPKVDLAAERRLGLAVAAGARAGLVSAAHDLSDGGLAQALVESCLRHGVGAQVALPDGPLDAFTMLFAESAGRALVAVPRGHEKAFAGLCDEQGVPWTALGVVDPHQPALTVRDQFTLPLAELREAATATLPGLFDGPAAAVRETPAEARDAVGTPTADATATASTGSPSTTPPPTPAAAKSPTATAGKPTPPTEPPTEAEASPATESPSGTSATGSLSGTKAEGSPSSTKAEGSPSSTKAEGSPSGTKAEGAAPAGSADSGSGASDVGDTAPGDAGASGSDAAPDAAAGGQDRAARPGGAGKRPKGPSGKR</sequence>
<feature type="active site" description="Proton acceptor" evidence="8">
    <location>
        <position position="127"/>
    </location>
</feature>
<feature type="binding site" evidence="8">
    <location>
        <position position="576"/>
    </location>
    <ligand>
        <name>ATP</name>
        <dbReference type="ChEBI" id="CHEBI:30616"/>
    </ligand>
</feature>
<dbReference type="HAMAP" id="MF_00420">
    <property type="entry name" value="PurL_2"/>
    <property type="match status" value="1"/>
</dbReference>
<organism evidence="13 14">
    <name type="scientific">Pilimelia terevasa</name>
    <dbReference type="NCBI Taxonomy" id="53372"/>
    <lineage>
        <taxon>Bacteria</taxon>
        <taxon>Bacillati</taxon>
        <taxon>Actinomycetota</taxon>
        <taxon>Actinomycetes</taxon>
        <taxon>Micromonosporales</taxon>
        <taxon>Micromonosporaceae</taxon>
        <taxon>Pilimelia</taxon>
    </lineage>
</organism>
<evidence type="ECO:0000313" key="13">
    <source>
        <dbReference type="EMBL" id="GGK35746.1"/>
    </source>
</evidence>
<dbReference type="SUPFAM" id="SSF56042">
    <property type="entry name" value="PurM C-terminal domain-like"/>
    <property type="match status" value="2"/>
</dbReference>
<proteinExistence type="inferred from homology"/>
<feature type="binding site" evidence="8">
    <location>
        <begin position="345"/>
        <end position="347"/>
    </location>
    <ligand>
        <name>substrate</name>
    </ligand>
</feature>
<dbReference type="Pfam" id="PF18072">
    <property type="entry name" value="FGAR-AT_linker"/>
    <property type="match status" value="1"/>
</dbReference>
<dbReference type="EMBL" id="BMQC01000010">
    <property type="protein sequence ID" value="GGK35746.1"/>
    <property type="molecule type" value="Genomic_DNA"/>
</dbReference>
<comment type="subunit">
    <text evidence="8">Monomer. Part of the FGAM synthase complex composed of 1 PurL, 1 PurQ and 2 PurS subunits.</text>
</comment>
<dbReference type="FunFam" id="3.30.1330.10:FF:000004">
    <property type="entry name" value="Phosphoribosylformylglycinamidine synthase subunit PurL"/>
    <property type="match status" value="1"/>
</dbReference>
<evidence type="ECO:0000256" key="2">
    <source>
        <dbReference type="ARBA" id="ARBA00022598"/>
    </source>
</evidence>
<evidence type="ECO:0000256" key="7">
    <source>
        <dbReference type="ARBA" id="ARBA00022842"/>
    </source>
</evidence>
<keyword evidence="5 8" id="KW-0658">Purine biosynthesis</keyword>
<comment type="pathway">
    <text evidence="8">Purine metabolism; IMP biosynthesis via de novo pathway; 5-amino-1-(5-phospho-D-ribosyl)imidazole from N(2)-formyl-N(1)-(5-phospho-D-ribosyl)glycinamide: step 1/2.</text>
</comment>
<feature type="domain" description="PurM-like C-terminal" evidence="11">
    <location>
        <begin position="617"/>
        <end position="751"/>
    </location>
</feature>
<feature type="binding site" evidence="8">
    <location>
        <position position="149"/>
    </location>
    <ligand>
        <name>Mg(2+)</name>
        <dbReference type="ChEBI" id="CHEBI:18420"/>
        <label>2</label>
    </ligand>
</feature>
<keyword evidence="3 8" id="KW-0479">Metal-binding</keyword>
<feature type="binding site" evidence="8">
    <location>
        <position position="273"/>
    </location>
    <ligand>
        <name>substrate</name>
    </ligand>
</feature>
<dbReference type="AlphaFoldDB" id="A0A8J3BTV9"/>
<dbReference type="SUPFAM" id="SSF55326">
    <property type="entry name" value="PurM N-terminal domain-like"/>
    <property type="match status" value="2"/>
</dbReference>
<dbReference type="GO" id="GO:0005737">
    <property type="term" value="C:cytoplasm"/>
    <property type="evidence" value="ECO:0007669"/>
    <property type="project" value="UniProtKB-SubCell"/>
</dbReference>